<dbReference type="SUPFAM" id="SSF53800">
    <property type="entry name" value="Chelatase"/>
    <property type="match status" value="1"/>
</dbReference>
<dbReference type="InterPro" id="IPR001015">
    <property type="entry name" value="Ferrochelatase"/>
</dbReference>
<evidence type="ECO:0000313" key="1">
    <source>
        <dbReference type="EMBL" id="VAW05823.1"/>
    </source>
</evidence>
<dbReference type="InterPro" id="IPR033659">
    <property type="entry name" value="Ferrochelatase_N"/>
</dbReference>
<accession>A0A3B0SNM0</accession>
<name>A0A3B0SNM0_9ZZZZ</name>
<dbReference type="InterPro" id="IPR019772">
    <property type="entry name" value="Ferrochelatase_AS"/>
</dbReference>
<dbReference type="CDD" id="cd03411">
    <property type="entry name" value="Ferrochelatase_N"/>
    <property type="match status" value="1"/>
</dbReference>
<dbReference type="PANTHER" id="PTHR11108">
    <property type="entry name" value="FERROCHELATASE"/>
    <property type="match status" value="1"/>
</dbReference>
<dbReference type="NCBIfam" id="TIGR00109">
    <property type="entry name" value="hemH"/>
    <property type="match status" value="1"/>
</dbReference>
<organism evidence="1">
    <name type="scientific">hydrothermal vent metagenome</name>
    <dbReference type="NCBI Taxonomy" id="652676"/>
    <lineage>
        <taxon>unclassified sequences</taxon>
        <taxon>metagenomes</taxon>
        <taxon>ecological metagenomes</taxon>
    </lineage>
</organism>
<protein>
    <submittedName>
        <fullName evidence="1">Ferrochelatase, protoheme ferro-lyase</fullName>
        <ecNumber evidence="1">4.99.1.1</ecNumber>
    </submittedName>
</protein>
<reference evidence="1" key="1">
    <citation type="submission" date="2018-06" db="EMBL/GenBank/DDBJ databases">
        <authorList>
            <person name="Zhirakovskaya E."/>
        </authorList>
    </citation>
    <scope>NUCLEOTIDE SEQUENCE</scope>
</reference>
<dbReference type="GO" id="GO:0006783">
    <property type="term" value="P:heme biosynthetic process"/>
    <property type="evidence" value="ECO:0007669"/>
    <property type="project" value="InterPro"/>
</dbReference>
<dbReference type="PANTHER" id="PTHR11108:SF1">
    <property type="entry name" value="FERROCHELATASE, MITOCHONDRIAL"/>
    <property type="match status" value="1"/>
</dbReference>
<dbReference type="EC" id="4.99.1.1" evidence="1"/>
<dbReference type="GO" id="GO:0004325">
    <property type="term" value="F:ferrochelatase activity"/>
    <property type="evidence" value="ECO:0007669"/>
    <property type="project" value="InterPro"/>
</dbReference>
<feature type="non-terminal residue" evidence="1">
    <location>
        <position position="238"/>
    </location>
</feature>
<dbReference type="PROSITE" id="PS00534">
    <property type="entry name" value="FERROCHELATASE"/>
    <property type="match status" value="1"/>
</dbReference>
<dbReference type="EMBL" id="UOEH01000487">
    <property type="protein sequence ID" value="VAW05823.1"/>
    <property type="molecule type" value="Genomic_DNA"/>
</dbReference>
<dbReference type="Gene3D" id="3.40.50.1400">
    <property type="match status" value="1"/>
</dbReference>
<sequence>MLVNLGTPDAPTPDAVRRYLGEFLSDPRIVDMPRILWLPILHGLILNIRPKATAKEYGKIWRIESNESPLRYYTRAQAQAVTKIFGNDAVIDWAMRYGQPSVVSRISALRDQGCTRLLIVPLYPQYSATTTASVADAVAKALKDIAWQPEIRTAAAFPGEPAYIKALASVARAELGEAAPERVIISFHGLPQRYVDAGDPYYTHCSETARHLRIEMGWTQDYAPITFQSKFGRGQWLA</sequence>
<keyword evidence="1" id="KW-0456">Lyase</keyword>
<gene>
    <name evidence="1" type="ORF">MNBD_ALPHA05-45</name>
</gene>
<dbReference type="AlphaFoldDB" id="A0A3B0SNM0"/>
<dbReference type="Pfam" id="PF00762">
    <property type="entry name" value="Ferrochelatase"/>
    <property type="match status" value="1"/>
</dbReference>
<proteinExistence type="predicted"/>